<comment type="caution">
    <text evidence="2">The sequence shown here is derived from an EMBL/GenBank/DDBJ whole genome shotgun (WGS) entry which is preliminary data.</text>
</comment>
<dbReference type="PANTHER" id="PTHR46401">
    <property type="entry name" value="GLYCOSYLTRANSFERASE WBBK-RELATED"/>
    <property type="match status" value="1"/>
</dbReference>
<organism evidence="2 3">
    <name type="scientific">Roseiterribacter gracilis</name>
    <dbReference type="NCBI Taxonomy" id="2812848"/>
    <lineage>
        <taxon>Bacteria</taxon>
        <taxon>Pseudomonadati</taxon>
        <taxon>Pseudomonadota</taxon>
        <taxon>Alphaproteobacteria</taxon>
        <taxon>Rhodospirillales</taxon>
        <taxon>Roseiterribacteraceae</taxon>
        <taxon>Roseiterribacter</taxon>
    </lineage>
</organism>
<accession>A0A8S8XFI3</accession>
<dbReference type="SUPFAM" id="SSF53756">
    <property type="entry name" value="UDP-Glycosyltransferase/glycogen phosphorylase"/>
    <property type="match status" value="1"/>
</dbReference>
<keyword evidence="3" id="KW-1185">Reference proteome</keyword>
<dbReference type="PANTHER" id="PTHR46401:SF2">
    <property type="entry name" value="GLYCOSYLTRANSFERASE WBBK-RELATED"/>
    <property type="match status" value="1"/>
</dbReference>
<evidence type="ECO:0000256" key="1">
    <source>
        <dbReference type="ARBA" id="ARBA00022679"/>
    </source>
</evidence>
<dbReference type="Proteomes" id="UP000681075">
    <property type="component" value="Unassembled WGS sequence"/>
</dbReference>
<sequence>MNEQKKKLLMDLWPVAHGHGGIPHECRLIFDLFTDINSVDMTGYLNWPQSKMLRADVIAPKRPVDERVYLQSQFVFRTTAPRKGKVKDLLEQEGIEPGFIRYIRIFNRLRRTYQGFGMKLMPFDSDLFADFVWSEVFSTSLDADRRTKLVNRPYVFSNTSRAVAHVLAMNTGFHQAIDTRGFDFYFTFANYSWRLPRSTMPVLRYYDSIPLTHPHFFQDQVPVDAHYKTSKYNAEDGRTVFVCDSNPVRAELIRLYPQLEQRSLTIPCFVHTGRSTEPSSLTVEEIVRSRISFRAGRYEPDFKDEDDDDGDEKRKANKVEERIGSKIDQLLIRETETKKKKVERDVLDELDRNEDDEADDRDAKKKKRVTKKAAKRDVVPSIGRYLIAVSTLEPRKNYGRLAQAWRIVKARLPQDETRLVVVANLGWKVTEAVQTMIPLIARGHIIHLEKCETRELHRLYRDSIGVVAPSVVEGYDYSGVEGMYHGRPVLASDIPVHRSIYETVPIYFDPYDVEDLAQKLERLVLMSDGERIELGQRGQRFSERYHRDALKAQWSQFTDELVAGKWHK</sequence>
<dbReference type="Gene3D" id="3.40.50.2000">
    <property type="entry name" value="Glycogen Phosphorylase B"/>
    <property type="match status" value="1"/>
</dbReference>
<protein>
    <recommendedName>
        <fullName evidence="4">Glycosyl transferase family 1 domain-containing protein</fullName>
    </recommendedName>
</protein>
<reference evidence="2" key="1">
    <citation type="submission" date="2021-02" db="EMBL/GenBank/DDBJ databases">
        <title>Genome sequence of Rhodospirillales sp. strain TMPK1 isolated from soil.</title>
        <authorList>
            <person name="Nakai R."/>
            <person name="Kusada H."/>
            <person name="Tamaki H."/>
        </authorList>
    </citation>
    <scope>NUCLEOTIDE SEQUENCE</scope>
    <source>
        <strain evidence="2">TMPK1</strain>
    </source>
</reference>
<dbReference type="Pfam" id="PF13692">
    <property type="entry name" value="Glyco_trans_1_4"/>
    <property type="match status" value="1"/>
</dbReference>
<keyword evidence="1" id="KW-0808">Transferase</keyword>
<dbReference type="EMBL" id="BOPV01000001">
    <property type="protein sequence ID" value="GIL41404.1"/>
    <property type="molecule type" value="Genomic_DNA"/>
</dbReference>
<evidence type="ECO:0000313" key="2">
    <source>
        <dbReference type="EMBL" id="GIL41404.1"/>
    </source>
</evidence>
<dbReference type="AlphaFoldDB" id="A0A8S8XFI3"/>
<dbReference type="GO" id="GO:0016757">
    <property type="term" value="F:glycosyltransferase activity"/>
    <property type="evidence" value="ECO:0007669"/>
    <property type="project" value="TreeGrafter"/>
</dbReference>
<proteinExistence type="predicted"/>
<evidence type="ECO:0000313" key="3">
    <source>
        <dbReference type="Proteomes" id="UP000681075"/>
    </source>
</evidence>
<dbReference type="RefSeq" id="WP_420244877.1">
    <property type="nucleotide sequence ID" value="NZ_BOPV01000001.1"/>
</dbReference>
<name>A0A8S8XFI3_9PROT</name>
<gene>
    <name evidence="2" type="ORF">TMPK1_36410</name>
</gene>
<evidence type="ECO:0008006" key="4">
    <source>
        <dbReference type="Google" id="ProtNLM"/>
    </source>
</evidence>